<dbReference type="VEuPathDB" id="FungiDB:CXQ85_000858"/>
<dbReference type="EMBL" id="PKFO01000005">
    <property type="protein sequence ID" value="PVH21863.1"/>
    <property type="molecule type" value="Genomic_DNA"/>
</dbReference>
<dbReference type="AlphaFoldDB" id="A0A2V1AWY6"/>
<comment type="caution">
    <text evidence="2">The sequence shown here is derived from an EMBL/GenBank/DDBJ whole genome shotgun (WGS) entry which is preliminary data.</text>
</comment>
<feature type="compositionally biased region" description="Polar residues" evidence="1">
    <location>
        <begin position="269"/>
        <end position="284"/>
    </location>
</feature>
<organism evidence="2 3">
    <name type="scientific">Candidozyma haemuli</name>
    <dbReference type="NCBI Taxonomy" id="45357"/>
    <lineage>
        <taxon>Eukaryota</taxon>
        <taxon>Fungi</taxon>
        <taxon>Dikarya</taxon>
        <taxon>Ascomycota</taxon>
        <taxon>Saccharomycotina</taxon>
        <taxon>Pichiomycetes</taxon>
        <taxon>Metschnikowiaceae</taxon>
        <taxon>Candidozyma</taxon>
    </lineage>
</organism>
<dbReference type="Proteomes" id="UP000244309">
    <property type="component" value="Unassembled WGS sequence"/>
</dbReference>
<evidence type="ECO:0000313" key="3">
    <source>
        <dbReference type="Proteomes" id="UP000244309"/>
    </source>
</evidence>
<dbReference type="OrthoDB" id="4075427at2759"/>
<keyword evidence="3" id="KW-1185">Reference proteome</keyword>
<reference evidence="2 3" key="1">
    <citation type="submission" date="2017-12" db="EMBL/GenBank/DDBJ databases">
        <title>Genome Sequence of a Multidrug-Resistant Candida haemulonii Isolate from a Patient with Chronic Leg Ulcers in Israel.</title>
        <authorList>
            <person name="Chow N.A."/>
            <person name="Gade L."/>
            <person name="Batra D."/>
            <person name="Rowe L.A."/>
            <person name="Ben-Ami R."/>
            <person name="Loparev V.N."/>
            <person name="Litvintseva A.P."/>
        </authorList>
    </citation>
    <scope>NUCLEOTIDE SEQUENCE [LARGE SCALE GENOMIC DNA]</scope>
    <source>
        <strain evidence="2 3">B11899</strain>
    </source>
</reference>
<gene>
    <name evidence="2" type="ORF">CXQ85_000858</name>
</gene>
<protein>
    <submittedName>
        <fullName evidence="2">Uncharacterized protein</fullName>
    </submittedName>
</protein>
<evidence type="ECO:0000256" key="1">
    <source>
        <dbReference type="SAM" id="MobiDB-lite"/>
    </source>
</evidence>
<feature type="region of interest" description="Disordered" evidence="1">
    <location>
        <begin position="243"/>
        <end position="284"/>
    </location>
</feature>
<proteinExistence type="predicted"/>
<accession>A0A2V1AWY6</accession>
<sequence>MSSTVLNSSSISELPSPEFFGTSNKFTYVNLPVVCLALLRRPEWNFGFMLVTDFTEYFHNPYAVGRSPESLPESFSLGNIFALESSKVFAITVPRDKMDLYWRDLCSYSPRMRNYDPQDEKRCNFAQEGIIAMINMRVKSYSMMTEGWLTRIQICNRTEMKKSAFKAHLKKFHFGGFMTRFLKHVDKTLYDTILPSFPIDSYLKPEDIASNGAGGVKRPYDELITQAPKSRSISAAQITFKQQFTQRPAESPEEEEEELPSFGLDHANETQNTNHDNVSSQRPAVRNKWSNYSVSRVSFSTISSMSMHDTPEVTMFETTCVLANILPEIDLLFVRPYKRTMKIPPIKLTLTGSKNERIFAELHTESEINKFFGVQEVEEVIPNIERISNKLRQLTGSQIKIRLQKALLNLDFGYQKEYWACRTQLQDLGDVWNYSTQN</sequence>
<evidence type="ECO:0000313" key="2">
    <source>
        <dbReference type="EMBL" id="PVH21863.1"/>
    </source>
</evidence>
<dbReference type="RefSeq" id="XP_025342803.1">
    <property type="nucleotide sequence ID" value="XM_025484588.1"/>
</dbReference>
<dbReference type="GeneID" id="37006189"/>
<name>A0A2V1AWY6_9ASCO</name>